<dbReference type="InterPro" id="IPR001128">
    <property type="entry name" value="Cyt_P450"/>
</dbReference>
<evidence type="ECO:0000256" key="4">
    <source>
        <dbReference type="ARBA" id="ARBA00010617"/>
    </source>
</evidence>
<comment type="pathway">
    <text evidence="3">Secondary metabolite biosynthesis.</text>
</comment>
<dbReference type="AlphaFoldDB" id="A0A9P3LIT8"/>
<evidence type="ECO:0000256" key="3">
    <source>
        <dbReference type="ARBA" id="ARBA00005179"/>
    </source>
</evidence>
<dbReference type="PROSITE" id="PS00086">
    <property type="entry name" value="CYTOCHROME_P450"/>
    <property type="match status" value="1"/>
</dbReference>
<dbReference type="PRINTS" id="PR00385">
    <property type="entry name" value="P450"/>
</dbReference>
<evidence type="ECO:0008006" key="17">
    <source>
        <dbReference type="Google" id="ProtNLM"/>
    </source>
</evidence>
<comment type="similarity">
    <text evidence="4 14">Belongs to the cytochrome P450 family.</text>
</comment>
<comment type="caution">
    <text evidence="15">The sequence shown here is derived from an EMBL/GenBank/DDBJ whole genome shotgun (WGS) entry which is preliminary data.</text>
</comment>
<dbReference type="InterPro" id="IPR017972">
    <property type="entry name" value="Cyt_P450_CS"/>
</dbReference>
<evidence type="ECO:0000256" key="8">
    <source>
        <dbReference type="ARBA" id="ARBA00022989"/>
    </source>
</evidence>
<dbReference type="InterPro" id="IPR050364">
    <property type="entry name" value="Cytochrome_P450_fung"/>
</dbReference>
<dbReference type="Pfam" id="PF00067">
    <property type="entry name" value="p450"/>
    <property type="match status" value="1"/>
</dbReference>
<keyword evidence="16" id="KW-1185">Reference proteome</keyword>
<evidence type="ECO:0000256" key="14">
    <source>
        <dbReference type="RuleBase" id="RU000461"/>
    </source>
</evidence>
<keyword evidence="11 14" id="KW-0503">Monooxygenase</keyword>
<evidence type="ECO:0000313" key="15">
    <source>
        <dbReference type="EMBL" id="GJE96523.1"/>
    </source>
</evidence>
<dbReference type="Proteomes" id="UP000703269">
    <property type="component" value="Unassembled WGS sequence"/>
</dbReference>
<evidence type="ECO:0000256" key="1">
    <source>
        <dbReference type="ARBA" id="ARBA00001971"/>
    </source>
</evidence>
<evidence type="ECO:0000256" key="9">
    <source>
        <dbReference type="ARBA" id="ARBA00023002"/>
    </source>
</evidence>
<name>A0A9P3LIT8_9APHY</name>
<evidence type="ECO:0000256" key="12">
    <source>
        <dbReference type="ARBA" id="ARBA00023136"/>
    </source>
</evidence>
<dbReference type="GO" id="GO:0016705">
    <property type="term" value="F:oxidoreductase activity, acting on paired donors, with incorporation or reduction of molecular oxygen"/>
    <property type="evidence" value="ECO:0007669"/>
    <property type="project" value="InterPro"/>
</dbReference>
<dbReference type="SUPFAM" id="SSF48264">
    <property type="entry name" value="Cytochrome P450"/>
    <property type="match status" value="1"/>
</dbReference>
<keyword evidence="7 13" id="KW-0479">Metal-binding</keyword>
<evidence type="ECO:0000256" key="13">
    <source>
        <dbReference type="PIRSR" id="PIRSR602401-1"/>
    </source>
</evidence>
<evidence type="ECO:0000256" key="10">
    <source>
        <dbReference type="ARBA" id="ARBA00023004"/>
    </source>
</evidence>
<proteinExistence type="inferred from homology"/>
<dbReference type="PANTHER" id="PTHR46300">
    <property type="entry name" value="P450, PUTATIVE (EUROFUNG)-RELATED-RELATED"/>
    <property type="match status" value="1"/>
</dbReference>
<dbReference type="GO" id="GO:0004497">
    <property type="term" value="F:monooxygenase activity"/>
    <property type="evidence" value="ECO:0007669"/>
    <property type="project" value="UniProtKB-KW"/>
</dbReference>
<keyword evidence="10 13" id="KW-0408">Iron</keyword>
<evidence type="ECO:0000256" key="6">
    <source>
        <dbReference type="ARBA" id="ARBA00022692"/>
    </source>
</evidence>
<protein>
    <recommendedName>
        <fullName evidence="17">Cytochrome P450</fullName>
    </recommendedName>
</protein>
<dbReference type="GO" id="GO:0020037">
    <property type="term" value="F:heme binding"/>
    <property type="evidence" value="ECO:0007669"/>
    <property type="project" value="InterPro"/>
</dbReference>
<evidence type="ECO:0000256" key="2">
    <source>
        <dbReference type="ARBA" id="ARBA00004370"/>
    </source>
</evidence>
<comment type="subcellular location">
    <subcellularLocation>
        <location evidence="2">Membrane</location>
    </subcellularLocation>
</comment>
<keyword evidence="8" id="KW-1133">Transmembrane helix</keyword>
<evidence type="ECO:0000313" key="16">
    <source>
        <dbReference type="Proteomes" id="UP000703269"/>
    </source>
</evidence>
<reference evidence="15 16" key="1">
    <citation type="submission" date="2021-08" db="EMBL/GenBank/DDBJ databases">
        <title>Draft Genome Sequence of Phanerochaete sordida strain YK-624.</title>
        <authorList>
            <person name="Mori T."/>
            <person name="Dohra H."/>
            <person name="Suzuki T."/>
            <person name="Kawagishi H."/>
            <person name="Hirai H."/>
        </authorList>
    </citation>
    <scope>NUCLEOTIDE SEQUENCE [LARGE SCALE GENOMIC DNA]</scope>
    <source>
        <strain evidence="15 16">YK-624</strain>
    </source>
</reference>
<evidence type="ECO:0000256" key="11">
    <source>
        <dbReference type="ARBA" id="ARBA00023033"/>
    </source>
</evidence>
<dbReference type="Gene3D" id="1.10.630.10">
    <property type="entry name" value="Cytochrome P450"/>
    <property type="match status" value="1"/>
</dbReference>
<keyword evidence="9 14" id="KW-0560">Oxidoreductase</keyword>
<feature type="binding site" description="axial binding residue" evidence="13">
    <location>
        <position position="125"/>
    </location>
    <ligand>
        <name>heme</name>
        <dbReference type="ChEBI" id="CHEBI:30413"/>
    </ligand>
    <ligandPart>
        <name>Fe</name>
        <dbReference type="ChEBI" id="CHEBI:18248"/>
    </ligandPart>
</feature>
<organism evidence="15 16">
    <name type="scientific">Phanerochaete sordida</name>
    <dbReference type="NCBI Taxonomy" id="48140"/>
    <lineage>
        <taxon>Eukaryota</taxon>
        <taxon>Fungi</taxon>
        <taxon>Dikarya</taxon>
        <taxon>Basidiomycota</taxon>
        <taxon>Agaricomycotina</taxon>
        <taxon>Agaricomycetes</taxon>
        <taxon>Polyporales</taxon>
        <taxon>Phanerochaetaceae</taxon>
        <taxon>Phanerochaete</taxon>
    </lineage>
</organism>
<sequence>MVLFPESQLPAQEELDRVLGKARLPSIEDRDALPQITALLYELLRWYPAVPLGVPHRATANIEWDGYRIPSGSTIMANAWAILHDDSIYMDPNKFKPGRYLNADGSLNESVPYPMEAFGYGRRICAGRHFAHDLLWLAIAQLLTIFKIERPIEDTVTAKSVAHD</sequence>
<dbReference type="InterPro" id="IPR036396">
    <property type="entry name" value="Cyt_P450_sf"/>
</dbReference>
<dbReference type="GO" id="GO:0016020">
    <property type="term" value="C:membrane"/>
    <property type="evidence" value="ECO:0007669"/>
    <property type="project" value="UniProtKB-SubCell"/>
</dbReference>
<dbReference type="GO" id="GO:0005506">
    <property type="term" value="F:iron ion binding"/>
    <property type="evidence" value="ECO:0007669"/>
    <property type="project" value="InterPro"/>
</dbReference>
<keyword evidence="5 13" id="KW-0349">Heme</keyword>
<dbReference type="OrthoDB" id="3934656at2759"/>
<dbReference type="InterPro" id="IPR002401">
    <property type="entry name" value="Cyt_P450_E_grp-I"/>
</dbReference>
<keyword evidence="12" id="KW-0472">Membrane</keyword>
<accession>A0A9P3LIT8</accession>
<evidence type="ECO:0000256" key="5">
    <source>
        <dbReference type="ARBA" id="ARBA00022617"/>
    </source>
</evidence>
<comment type="cofactor">
    <cofactor evidence="1 13">
        <name>heme</name>
        <dbReference type="ChEBI" id="CHEBI:30413"/>
    </cofactor>
</comment>
<gene>
    <name evidence="15" type="ORF">PsYK624_127200</name>
</gene>
<evidence type="ECO:0000256" key="7">
    <source>
        <dbReference type="ARBA" id="ARBA00022723"/>
    </source>
</evidence>
<keyword evidence="6" id="KW-0812">Transmembrane</keyword>
<dbReference type="PRINTS" id="PR00463">
    <property type="entry name" value="EP450I"/>
</dbReference>
<dbReference type="EMBL" id="BPQB01000060">
    <property type="protein sequence ID" value="GJE96523.1"/>
    <property type="molecule type" value="Genomic_DNA"/>
</dbReference>
<dbReference type="PANTHER" id="PTHR46300:SF1">
    <property type="entry name" value="P450, PUTATIVE (EUROFUNG)-RELATED"/>
    <property type="match status" value="1"/>
</dbReference>